<dbReference type="Gene3D" id="2.100.10.30">
    <property type="entry name" value="Jacalin-like lectin domain"/>
    <property type="match status" value="1"/>
</dbReference>
<feature type="domain" description="Jacalin-type lectin" evidence="2">
    <location>
        <begin position="316"/>
        <end position="444"/>
    </location>
</feature>
<dbReference type="InterPro" id="IPR036404">
    <property type="entry name" value="Jacalin-like_lectin_dom_sf"/>
</dbReference>
<protein>
    <recommendedName>
        <fullName evidence="2">Jacalin-type lectin domain-containing protein</fullName>
    </recommendedName>
</protein>
<dbReference type="Proteomes" id="UP000663843">
    <property type="component" value="Unassembled WGS sequence"/>
</dbReference>
<proteinExistence type="predicted"/>
<dbReference type="InterPro" id="IPR001229">
    <property type="entry name" value="Jacalin-like_lectin_dom"/>
</dbReference>
<name>A0A8H2XUI5_9AGAM</name>
<evidence type="ECO:0000313" key="4">
    <source>
        <dbReference type="Proteomes" id="UP000663843"/>
    </source>
</evidence>
<dbReference type="AlphaFoldDB" id="A0A8H2XUI5"/>
<organism evidence="3 4">
    <name type="scientific">Rhizoctonia solani</name>
    <dbReference type="NCBI Taxonomy" id="456999"/>
    <lineage>
        <taxon>Eukaryota</taxon>
        <taxon>Fungi</taxon>
        <taxon>Dikarya</taxon>
        <taxon>Basidiomycota</taxon>
        <taxon>Agaricomycotina</taxon>
        <taxon>Agaricomycetes</taxon>
        <taxon>Cantharellales</taxon>
        <taxon>Ceratobasidiaceae</taxon>
        <taxon>Rhizoctonia</taxon>
    </lineage>
</organism>
<dbReference type="CDD" id="cd09615">
    <property type="entry name" value="Jacalin_EEP"/>
    <property type="match status" value="1"/>
</dbReference>
<feature type="signal peptide" evidence="1">
    <location>
        <begin position="1"/>
        <end position="17"/>
    </location>
</feature>
<dbReference type="InterPro" id="IPR036691">
    <property type="entry name" value="Endo/exonu/phosph_ase_sf"/>
</dbReference>
<sequence length="456" mass="50645">MLRYSFYLLVASFLSLATPPDLTGQAVGPSGTFNVMTIGLVDYEPAKSSNESEKEEEDDRDIVYLVIKMSEYDYGVVNLQEYFISPFHKTIYRYDRHPFRTTVFEDLFYNPGLSTLSKYSWIDFSYTEWNKHNEFESSKGFTFMRARINEGVYVDMINLDTYRGNKSENQSVRSWNVQQLADFIDVQSTGNAVIVFGNTNSLYTSLGDNIRLFTSQNGLIDAWVQAIGGNTPAVGTDQMECGAGVPSNISCESIDKVFYRGSPFINLNSSGFFYESSRLLLPEGNLPADRNPIRVEFQYTLSSGIRQSDLFGGPHGTWFNDLPLIPSSPKLSFIMLRGGNRLDGLSLILASGESFIHGGWGGNFSSLALTSEEHITSVKLCWGKRNKHTRIFYAAAVTNSGRNIQAGKMTHDCANATAPGGYGVVGTFGQSGKEIDQLGFIYAEQSSQIAPDHARP</sequence>
<dbReference type="EMBL" id="CAJMWT010002189">
    <property type="protein sequence ID" value="CAE6435570.1"/>
    <property type="molecule type" value="Genomic_DNA"/>
</dbReference>
<comment type="caution">
    <text evidence="3">The sequence shown here is derived from an EMBL/GenBank/DDBJ whole genome shotgun (WGS) entry which is preliminary data.</text>
</comment>
<dbReference type="SMART" id="SM00915">
    <property type="entry name" value="Jacalin"/>
    <property type="match status" value="1"/>
</dbReference>
<dbReference type="Gene3D" id="3.60.10.10">
    <property type="entry name" value="Endonuclease/exonuclease/phosphatase"/>
    <property type="match status" value="1"/>
</dbReference>
<gene>
    <name evidence="3" type="ORF">RDB_LOCUS69286</name>
</gene>
<evidence type="ECO:0000256" key="1">
    <source>
        <dbReference type="SAM" id="SignalP"/>
    </source>
</evidence>
<evidence type="ECO:0000313" key="3">
    <source>
        <dbReference type="EMBL" id="CAE6435570.1"/>
    </source>
</evidence>
<reference evidence="3" key="1">
    <citation type="submission" date="2021-01" db="EMBL/GenBank/DDBJ databases">
        <authorList>
            <person name="Kaushik A."/>
        </authorList>
    </citation>
    <scope>NUCLEOTIDE SEQUENCE</scope>
    <source>
        <strain evidence="3">AG2-2IIIB</strain>
    </source>
</reference>
<keyword evidence="1" id="KW-0732">Signal</keyword>
<evidence type="ECO:0000259" key="2">
    <source>
        <dbReference type="SMART" id="SM00915"/>
    </source>
</evidence>
<accession>A0A8H2XUI5</accession>
<dbReference type="Pfam" id="PF01419">
    <property type="entry name" value="Jacalin"/>
    <property type="match status" value="1"/>
</dbReference>
<dbReference type="SUPFAM" id="SSF51101">
    <property type="entry name" value="Mannose-binding lectins"/>
    <property type="match status" value="1"/>
</dbReference>
<dbReference type="SUPFAM" id="SSF56219">
    <property type="entry name" value="DNase I-like"/>
    <property type="match status" value="1"/>
</dbReference>
<feature type="chain" id="PRO_5034416104" description="Jacalin-type lectin domain-containing protein" evidence="1">
    <location>
        <begin position="18"/>
        <end position="456"/>
    </location>
</feature>